<reference evidence="2" key="2">
    <citation type="journal article" date="2015" name="Data Brief">
        <title>Shoot transcriptome of the giant reed, Arundo donax.</title>
        <authorList>
            <person name="Barrero R.A."/>
            <person name="Guerrero F.D."/>
            <person name="Moolhuijzen P."/>
            <person name="Goolsby J.A."/>
            <person name="Tidwell J."/>
            <person name="Bellgard S.E."/>
            <person name="Bellgard M.I."/>
        </authorList>
    </citation>
    <scope>NUCLEOTIDE SEQUENCE</scope>
    <source>
        <tissue evidence="2">Shoot tissue taken approximately 20 cm above the soil surface</tissue>
    </source>
</reference>
<dbReference type="AlphaFoldDB" id="A0A0A9T8S5"/>
<evidence type="ECO:0000256" key="1">
    <source>
        <dbReference type="SAM" id="MobiDB-lite"/>
    </source>
</evidence>
<protein>
    <submittedName>
        <fullName evidence="2">Uncharacterized protein</fullName>
    </submittedName>
</protein>
<feature type="compositionally biased region" description="Polar residues" evidence="1">
    <location>
        <begin position="13"/>
        <end position="22"/>
    </location>
</feature>
<reference evidence="2" key="1">
    <citation type="submission" date="2014-09" db="EMBL/GenBank/DDBJ databases">
        <authorList>
            <person name="Magalhaes I.L.F."/>
            <person name="Oliveira U."/>
            <person name="Santos F.R."/>
            <person name="Vidigal T.H.D.A."/>
            <person name="Brescovit A.D."/>
            <person name="Santos A.J."/>
        </authorList>
    </citation>
    <scope>NUCLEOTIDE SEQUENCE</scope>
    <source>
        <tissue evidence="2">Shoot tissue taken approximately 20 cm above the soil surface</tissue>
    </source>
</reference>
<name>A0A0A9T8S5_ARUDO</name>
<accession>A0A0A9T8S5</accession>
<evidence type="ECO:0000313" key="2">
    <source>
        <dbReference type="EMBL" id="JAD61900.1"/>
    </source>
</evidence>
<feature type="compositionally biased region" description="Basic and acidic residues" evidence="1">
    <location>
        <begin position="1"/>
        <end position="12"/>
    </location>
</feature>
<sequence>MCELVTRREDKYSSNLSSLITC</sequence>
<dbReference type="EMBL" id="GBRH01235995">
    <property type="protein sequence ID" value="JAD61900.1"/>
    <property type="molecule type" value="Transcribed_RNA"/>
</dbReference>
<proteinExistence type="predicted"/>
<feature type="region of interest" description="Disordered" evidence="1">
    <location>
        <begin position="1"/>
        <end position="22"/>
    </location>
</feature>
<organism evidence="2">
    <name type="scientific">Arundo donax</name>
    <name type="common">Giant reed</name>
    <name type="synonym">Donax arundinaceus</name>
    <dbReference type="NCBI Taxonomy" id="35708"/>
    <lineage>
        <taxon>Eukaryota</taxon>
        <taxon>Viridiplantae</taxon>
        <taxon>Streptophyta</taxon>
        <taxon>Embryophyta</taxon>
        <taxon>Tracheophyta</taxon>
        <taxon>Spermatophyta</taxon>
        <taxon>Magnoliopsida</taxon>
        <taxon>Liliopsida</taxon>
        <taxon>Poales</taxon>
        <taxon>Poaceae</taxon>
        <taxon>PACMAD clade</taxon>
        <taxon>Arundinoideae</taxon>
        <taxon>Arundineae</taxon>
        <taxon>Arundo</taxon>
    </lineage>
</organism>